<organism evidence="1 2">
    <name type="scientific">Dryococelus australis</name>
    <dbReference type="NCBI Taxonomy" id="614101"/>
    <lineage>
        <taxon>Eukaryota</taxon>
        <taxon>Metazoa</taxon>
        <taxon>Ecdysozoa</taxon>
        <taxon>Arthropoda</taxon>
        <taxon>Hexapoda</taxon>
        <taxon>Insecta</taxon>
        <taxon>Pterygota</taxon>
        <taxon>Neoptera</taxon>
        <taxon>Polyneoptera</taxon>
        <taxon>Phasmatodea</taxon>
        <taxon>Verophasmatodea</taxon>
        <taxon>Anareolatae</taxon>
        <taxon>Phasmatidae</taxon>
        <taxon>Eurycanthinae</taxon>
        <taxon>Dryococelus</taxon>
    </lineage>
</organism>
<dbReference type="EMBL" id="JARBHB010000010">
    <property type="protein sequence ID" value="KAJ8873678.1"/>
    <property type="molecule type" value="Genomic_DNA"/>
</dbReference>
<name>A0ABQ9GNR2_9NEOP</name>
<dbReference type="Proteomes" id="UP001159363">
    <property type="component" value="Chromosome 9"/>
</dbReference>
<gene>
    <name evidence="1" type="ORF">PR048_024509</name>
</gene>
<sequence length="155" mass="17568">MMPQRDLRNLILGMNRRRLKICNGIVPPSAKRKDILSSPQTCDGLISTDVCNDDVNTPSLTCTVSYDAVVLPSVREDVYVDGMENSLSISGRSCRYCGETYSKSSNVRRWEKSEEMEKQGPLKYNIMAGMYLLETRTEPGRTLQNDTQDQEYTNL</sequence>
<evidence type="ECO:0000313" key="1">
    <source>
        <dbReference type="EMBL" id="KAJ8873678.1"/>
    </source>
</evidence>
<accession>A0ABQ9GNR2</accession>
<proteinExistence type="predicted"/>
<keyword evidence="2" id="KW-1185">Reference proteome</keyword>
<evidence type="ECO:0000313" key="2">
    <source>
        <dbReference type="Proteomes" id="UP001159363"/>
    </source>
</evidence>
<reference evidence="1 2" key="1">
    <citation type="submission" date="2023-02" db="EMBL/GenBank/DDBJ databases">
        <title>LHISI_Scaffold_Assembly.</title>
        <authorList>
            <person name="Stuart O.P."/>
            <person name="Cleave R."/>
            <person name="Magrath M.J.L."/>
            <person name="Mikheyev A.S."/>
        </authorList>
    </citation>
    <scope>NUCLEOTIDE SEQUENCE [LARGE SCALE GENOMIC DNA]</scope>
    <source>
        <strain evidence="1">Daus_M_001</strain>
        <tissue evidence="1">Leg muscle</tissue>
    </source>
</reference>
<protein>
    <submittedName>
        <fullName evidence="1">Uncharacterized protein</fullName>
    </submittedName>
</protein>
<comment type="caution">
    <text evidence="1">The sequence shown here is derived from an EMBL/GenBank/DDBJ whole genome shotgun (WGS) entry which is preliminary data.</text>
</comment>